<accession>A0A1N6NFR8</accession>
<sequence>MTIAPAPTAGDAPAPAADPGTLPAPPHDTDGARAALAARYGVDLAAVEDVAPGAAAGLAPAADRPGTVLATQLGHRTVRRYRTDPLAHHVVPTLVAAAQSAPTSSNLQLWSVVAVTDPVRKARLAALAGDQEHVRTAPLLLVWLADVARARALGEREGVRLEATDYLETTVVAFLDAALAAQNAVVAAESLGLGTVYIGALRNHPAQVAAELGLPEGVVAVVGLVVGHPDPAGGERVKPRLPQAAVLHAERYRAVGQDQHVAAYEERIAPFYREEGLDGGWRDRVVDRLRVPGALRGRAHLRTTLAALGFPSK</sequence>
<comment type="similarity">
    <text evidence="1">Belongs to the flavin oxidoreductase frp family.</text>
</comment>
<proteinExistence type="inferred from homology"/>
<name>A0A1N6NFR8_9MICO</name>
<dbReference type="AlphaFoldDB" id="A0A1N6NFR8"/>
<evidence type="ECO:0000313" key="8">
    <source>
        <dbReference type="Proteomes" id="UP000186235"/>
    </source>
</evidence>
<gene>
    <name evidence="7" type="ORF">SAMN05518682_0441</name>
</gene>
<evidence type="ECO:0000256" key="4">
    <source>
        <dbReference type="ARBA" id="ARBA00023002"/>
    </source>
</evidence>
<keyword evidence="4" id="KW-0560">Oxidoreductase</keyword>
<evidence type="ECO:0000256" key="2">
    <source>
        <dbReference type="ARBA" id="ARBA00022630"/>
    </source>
</evidence>
<reference evidence="8" key="1">
    <citation type="submission" date="2017-01" db="EMBL/GenBank/DDBJ databases">
        <authorList>
            <person name="Varghese N."/>
            <person name="Submissions S."/>
        </authorList>
    </citation>
    <scope>NUCLEOTIDE SEQUENCE [LARGE SCALE GENOMIC DNA]</scope>
    <source>
        <strain evidence="8">3bp</strain>
    </source>
</reference>
<dbReference type="PANTHER" id="PTHR43425:SF2">
    <property type="entry name" value="OXYGEN-INSENSITIVE NADPH NITROREDUCTASE"/>
    <property type="match status" value="1"/>
</dbReference>
<organism evidence="7 8">
    <name type="scientific">Cellulosimicrobium aquatile</name>
    <dbReference type="NCBI Taxonomy" id="1612203"/>
    <lineage>
        <taxon>Bacteria</taxon>
        <taxon>Bacillati</taxon>
        <taxon>Actinomycetota</taxon>
        <taxon>Actinomycetes</taxon>
        <taxon>Micrococcales</taxon>
        <taxon>Promicromonosporaceae</taxon>
        <taxon>Cellulosimicrobium</taxon>
    </lineage>
</organism>
<dbReference type="EMBL" id="FTMI01000001">
    <property type="protein sequence ID" value="SIP90893.1"/>
    <property type="molecule type" value="Genomic_DNA"/>
</dbReference>
<protein>
    <submittedName>
        <fullName evidence="7">Nitroreductase</fullName>
    </submittedName>
</protein>
<dbReference type="RefSeq" id="WP_083711255.1">
    <property type="nucleotide sequence ID" value="NZ_FTMI01000001.1"/>
</dbReference>
<dbReference type="CDD" id="cd02146">
    <property type="entry name" value="NfsA-like"/>
    <property type="match status" value="1"/>
</dbReference>
<dbReference type="Gene3D" id="3.40.109.10">
    <property type="entry name" value="NADH Oxidase"/>
    <property type="match status" value="1"/>
</dbReference>
<dbReference type="Proteomes" id="UP000186235">
    <property type="component" value="Unassembled WGS sequence"/>
</dbReference>
<keyword evidence="2" id="KW-0285">Flavoprotein</keyword>
<dbReference type="InterPro" id="IPR016446">
    <property type="entry name" value="Flavin_OxRdtase_Frp"/>
</dbReference>
<evidence type="ECO:0000313" key="7">
    <source>
        <dbReference type="EMBL" id="SIP90893.1"/>
    </source>
</evidence>
<dbReference type="InterPro" id="IPR029479">
    <property type="entry name" value="Nitroreductase"/>
</dbReference>
<dbReference type="SUPFAM" id="SSF55469">
    <property type="entry name" value="FMN-dependent nitroreductase-like"/>
    <property type="match status" value="1"/>
</dbReference>
<evidence type="ECO:0000259" key="6">
    <source>
        <dbReference type="Pfam" id="PF00881"/>
    </source>
</evidence>
<evidence type="ECO:0000256" key="5">
    <source>
        <dbReference type="SAM" id="MobiDB-lite"/>
    </source>
</evidence>
<dbReference type="PANTHER" id="PTHR43425">
    <property type="entry name" value="OXYGEN-INSENSITIVE NADPH NITROREDUCTASE"/>
    <property type="match status" value="1"/>
</dbReference>
<keyword evidence="8" id="KW-1185">Reference proteome</keyword>
<keyword evidence="3" id="KW-0288">FMN</keyword>
<dbReference type="Pfam" id="PF00881">
    <property type="entry name" value="Nitroreductase"/>
    <property type="match status" value="1"/>
</dbReference>
<evidence type="ECO:0000256" key="1">
    <source>
        <dbReference type="ARBA" id="ARBA00008366"/>
    </source>
</evidence>
<feature type="region of interest" description="Disordered" evidence="5">
    <location>
        <begin position="1"/>
        <end position="30"/>
    </location>
</feature>
<feature type="compositionally biased region" description="Low complexity" evidence="5">
    <location>
        <begin position="1"/>
        <end position="21"/>
    </location>
</feature>
<feature type="domain" description="Nitroreductase" evidence="6">
    <location>
        <begin position="75"/>
        <end position="227"/>
    </location>
</feature>
<dbReference type="GO" id="GO:0016491">
    <property type="term" value="F:oxidoreductase activity"/>
    <property type="evidence" value="ECO:0007669"/>
    <property type="project" value="UniProtKB-KW"/>
</dbReference>
<dbReference type="InterPro" id="IPR000415">
    <property type="entry name" value="Nitroreductase-like"/>
</dbReference>
<evidence type="ECO:0000256" key="3">
    <source>
        <dbReference type="ARBA" id="ARBA00022643"/>
    </source>
</evidence>